<dbReference type="GO" id="GO:0006351">
    <property type="term" value="P:DNA-templated transcription"/>
    <property type="evidence" value="ECO:0007669"/>
    <property type="project" value="InterPro"/>
</dbReference>
<protein>
    <recommendedName>
        <fullName evidence="9">Autophagy-related protein</fullName>
    </recommendedName>
</protein>
<evidence type="ECO:0000256" key="9">
    <source>
        <dbReference type="RuleBase" id="RU363073"/>
    </source>
</evidence>
<organism evidence="11 12">
    <name type="scientific">Linnemannia schmuckeri</name>
    <dbReference type="NCBI Taxonomy" id="64567"/>
    <lineage>
        <taxon>Eukaryota</taxon>
        <taxon>Fungi</taxon>
        <taxon>Fungi incertae sedis</taxon>
        <taxon>Mucoromycota</taxon>
        <taxon>Mortierellomycotina</taxon>
        <taxon>Mortierellomycetes</taxon>
        <taxon>Mortierellales</taxon>
        <taxon>Mortierellaceae</taxon>
        <taxon>Linnemannia</taxon>
    </lineage>
</organism>
<dbReference type="PANTHER" id="PTHR23519:SF1">
    <property type="entry name" value="AUTOPHAGY-RELATED PROTEIN 22"/>
    <property type="match status" value="1"/>
</dbReference>
<sequence length="600" mass="67239">MSTDQFTLANTSDADVVSHEEKQTPQQSVQPLKRTEVWAWYIQGSTYCGYGWISAFMLVPVLIQDMASKYGVEASDHSIPCDTTVAGFKCVTNIFGHFVDPGAFSLYISSLGSILSFFVSLSISAVADHGSYRKSLLITFSAVGCLACLLFFTVQSPKHYWIAAVLSPIGWICYNICSVFAHSFLPVYGRVHPDVLAAVARGESKSVVRKLEEQAINDISAFGFTFANIGTILLYGICIGLTIWMHGNYMSLEIAIAFTGVWWLMWIVIVAPWLDARPGPPMPKGQNWIVYSWKKTVRKLPEIFKFIVAWFILSDGINTITAILFVILYRDLAFSHLTSLYVSALLAFTAGLGSHVFMTIRRMWKLSTMTMNMICLALYIVELVYLVGAPYFTTSFGLRNVWEGWFFMAYNGFIISTFFGSCRVMLSELCPPGDESEWFSLYLLADKGSSCKDNVLFSDIFDIKDVDGAGKKFDKVSRINARSENYEMELTLDINNELYPLEIGEKFSLVLATSLSLTTAVGNDTSGTQESWREKVGGERTLADDYEYVMYGKVYKYDEGQGSKVSVYISYGGLLMCLEGDFRHLQSISLGENLYLLMRK</sequence>
<dbReference type="Proteomes" id="UP000748756">
    <property type="component" value="Unassembled WGS sequence"/>
</dbReference>
<dbReference type="SMART" id="SM00658">
    <property type="entry name" value="RPOL8c"/>
    <property type="match status" value="1"/>
</dbReference>
<feature type="transmembrane region" description="Helical" evidence="9">
    <location>
        <begin position="160"/>
        <end position="181"/>
    </location>
</feature>
<keyword evidence="8 9" id="KW-0472">Membrane</keyword>
<dbReference type="GO" id="GO:0006914">
    <property type="term" value="P:autophagy"/>
    <property type="evidence" value="ECO:0007669"/>
    <property type="project" value="UniProtKB-KW"/>
</dbReference>
<dbReference type="Gene3D" id="2.40.50.140">
    <property type="entry name" value="Nucleic acid-binding proteins"/>
    <property type="match status" value="1"/>
</dbReference>
<dbReference type="GO" id="GO:0032974">
    <property type="term" value="P:amino acid transmembrane export from vacuole"/>
    <property type="evidence" value="ECO:0007669"/>
    <property type="project" value="InterPro"/>
</dbReference>
<dbReference type="SUPFAM" id="SSF103473">
    <property type="entry name" value="MFS general substrate transporter"/>
    <property type="match status" value="2"/>
</dbReference>
<evidence type="ECO:0000256" key="6">
    <source>
        <dbReference type="ARBA" id="ARBA00022970"/>
    </source>
</evidence>
<dbReference type="Pfam" id="PF11700">
    <property type="entry name" value="ATG22"/>
    <property type="match status" value="1"/>
</dbReference>
<dbReference type="InterPro" id="IPR024671">
    <property type="entry name" value="Atg22-like"/>
</dbReference>
<comment type="caution">
    <text evidence="11">The sequence shown here is derived from an EMBL/GenBank/DDBJ whole genome shotgun (WGS) entry which is preliminary data.</text>
</comment>
<evidence type="ECO:0000256" key="10">
    <source>
        <dbReference type="SAM" id="MobiDB-lite"/>
    </source>
</evidence>
<evidence type="ECO:0000256" key="3">
    <source>
        <dbReference type="ARBA" id="ARBA00022448"/>
    </source>
</evidence>
<keyword evidence="7 9" id="KW-1133">Transmembrane helix</keyword>
<dbReference type="CDD" id="cd17483">
    <property type="entry name" value="MFS_Atg22_like"/>
    <property type="match status" value="1"/>
</dbReference>
<keyword evidence="9" id="KW-0072">Autophagy</keyword>
<comment type="function">
    <text evidence="9">Vacuolar effluxer which mediate the efflux of amino acids resulting from autophagic degradation. The release of autophagic amino acids allows the maintenance of protein synthesis and viability during nitrogen starvation.</text>
</comment>
<feature type="transmembrane region" description="Helical" evidence="9">
    <location>
        <begin position="219"/>
        <end position="244"/>
    </location>
</feature>
<dbReference type="PANTHER" id="PTHR23519">
    <property type="entry name" value="AUTOPHAGY-RELATED PROTEIN 22"/>
    <property type="match status" value="1"/>
</dbReference>
<dbReference type="InterPro" id="IPR012340">
    <property type="entry name" value="NA-bd_OB-fold"/>
</dbReference>
<keyword evidence="5 9" id="KW-0812">Transmembrane</keyword>
<feature type="transmembrane region" description="Helical" evidence="9">
    <location>
        <begin position="372"/>
        <end position="392"/>
    </location>
</feature>
<dbReference type="InterPro" id="IPR036259">
    <property type="entry name" value="MFS_trans_sf"/>
</dbReference>
<reference evidence="11" key="1">
    <citation type="journal article" date="2020" name="Fungal Divers.">
        <title>Resolving the Mortierellaceae phylogeny through synthesis of multi-gene phylogenetics and phylogenomics.</title>
        <authorList>
            <person name="Vandepol N."/>
            <person name="Liber J."/>
            <person name="Desiro A."/>
            <person name="Na H."/>
            <person name="Kennedy M."/>
            <person name="Barry K."/>
            <person name="Grigoriev I.V."/>
            <person name="Miller A.N."/>
            <person name="O'Donnell K."/>
            <person name="Stajich J.E."/>
            <person name="Bonito G."/>
        </authorList>
    </citation>
    <scope>NUCLEOTIDE SEQUENCE</scope>
    <source>
        <strain evidence="11">NRRL 6426</strain>
    </source>
</reference>
<dbReference type="InterPro" id="IPR044738">
    <property type="entry name" value="Atg22"/>
</dbReference>
<feature type="transmembrane region" description="Helical" evidence="9">
    <location>
        <begin position="38"/>
        <end position="63"/>
    </location>
</feature>
<dbReference type="GO" id="GO:0012505">
    <property type="term" value="C:endomembrane system"/>
    <property type="evidence" value="ECO:0007669"/>
    <property type="project" value="UniProtKB-SubCell"/>
</dbReference>
<feature type="compositionally biased region" description="Polar residues" evidence="10">
    <location>
        <begin position="1"/>
        <end position="13"/>
    </location>
</feature>
<dbReference type="OrthoDB" id="192733at2759"/>
<evidence type="ECO:0000256" key="7">
    <source>
        <dbReference type="ARBA" id="ARBA00022989"/>
    </source>
</evidence>
<gene>
    <name evidence="11" type="primary">ATG22_8</name>
    <name evidence="11" type="ORF">BG015_009053</name>
</gene>
<dbReference type="EMBL" id="JAAAUQ010000565">
    <property type="protein sequence ID" value="KAF9149168.1"/>
    <property type="molecule type" value="Genomic_DNA"/>
</dbReference>
<dbReference type="GO" id="GO:0005774">
    <property type="term" value="C:vacuolar membrane"/>
    <property type="evidence" value="ECO:0007669"/>
    <property type="project" value="UniProtKB-SubCell"/>
</dbReference>
<dbReference type="Gene3D" id="1.20.1250.20">
    <property type="entry name" value="MFS general substrate transporter like domains"/>
    <property type="match status" value="1"/>
</dbReference>
<comment type="similarity">
    <text evidence="2 9">Belongs to the ATG22 family.</text>
</comment>
<dbReference type="InterPro" id="IPR050495">
    <property type="entry name" value="ATG22/LtaA_families"/>
</dbReference>
<dbReference type="AlphaFoldDB" id="A0A9P5RW15"/>
<feature type="transmembrane region" description="Helical" evidence="9">
    <location>
        <begin position="135"/>
        <end position="154"/>
    </location>
</feature>
<dbReference type="GO" id="GO:0003899">
    <property type="term" value="F:DNA-directed RNA polymerase activity"/>
    <property type="evidence" value="ECO:0007669"/>
    <property type="project" value="InterPro"/>
</dbReference>
<feature type="transmembrane region" description="Helical" evidence="9">
    <location>
        <begin position="250"/>
        <end position="274"/>
    </location>
</feature>
<feature type="transmembrane region" description="Helical" evidence="9">
    <location>
        <begin position="340"/>
        <end position="360"/>
    </location>
</feature>
<evidence type="ECO:0000256" key="8">
    <source>
        <dbReference type="ARBA" id="ARBA00023136"/>
    </source>
</evidence>
<keyword evidence="12" id="KW-1185">Reference proteome</keyword>
<feature type="transmembrane region" description="Helical" evidence="9">
    <location>
        <begin position="404"/>
        <end position="426"/>
    </location>
</feature>
<comment type="subcellular location">
    <subcellularLocation>
        <location evidence="1">Endomembrane system</location>
        <topology evidence="1">Multi-pass membrane protein</topology>
    </subcellularLocation>
    <subcellularLocation>
        <location evidence="9">Vacuole membrane</location>
        <topology evidence="9">Multi-pass membrane protein</topology>
    </subcellularLocation>
</comment>
<accession>A0A9P5RW15</accession>
<evidence type="ECO:0000256" key="4">
    <source>
        <dbReference type="ARBA" id="ARBA00022554"/>
    </source>
</evidence>
<dbReference type="InterPro" id="IPR005570">
    <property type="entry name" value="RPABC3"/>
</dbReference>
<evidence type="ECO:0000256" key="1">
    <source>
        <dbReference type="ARBA" id="ARBA00004127"/>
    </source>
</evidence>
<keyword evidence="4 9" id="KW-0926">Vacuole</keyword>
<keyword evidence="3 9" id="KW-0813">Transport</keyword>
<feature type="transmembrane region" description="Helical" evidence="9">
    <location>
        <begin position="104"/>
        <end position="123"/>
    </location>
</feature>
<evidence type="ECO:0000313" key="11">
    <source>
        <dbReference type="EMBL" id="KAF9149168.1"/>
    </source>
</evidence>
<evidence type="ECO:0000313" key="12">
    <source>
        <dbReference type="Proteomes" id="UP000748756"/>
    </source>
</evidence>
<evidence type="ECO:0000256" key="2">
    <source>
        <dbReference type="ARBA" id="ARBA00006978"/>
    </source>
</evidence>
<dbReference type="SUPFAM" id="SSF50249">
    <property type="entry name" value="Nucleic acid-binding proteins"/>
    <property type="match status" value="1"/>
</dbReference>
<feature type="region of interest" description="Disordered" evidence="10">
    <location>
        <begin position="1"/>
        <end position="28"/>
    </location>
</feature>
<feature type="transmembrane region" description="Helical" evidence="9">
    <location>
        <begin position="303"/>
        <end position="328"/>
    </location>
</feature>
<dbReference type="FunFam" id="2.40.50.140:FF:000191">
    <property type="entry name" value="DNA-directed RNA polymerases I, II, and III subunit RPABC3"/>
    <property type="match status" value="1"/>
</dbReference>
<name>A0A9P5RW15_9FUNG</name>
<keyword evidence="6 9" id="KW-0029">Amino-acid transport</keyword>
<proteinExistence type="inferred from homology"/>
<evidence type="ECO:0000256" key="5">
    <source>
        <dbReference type="ARBA" id="ARBA00022692"/>
    </source>
</evidence>